<feature type="domain" description="Glycoside hydrolase family 3 N-terminal" evidence="6">
    <location>
        <begin position="81"/>
        <end position="392"/>
    </location>
</feature>
<dbReference type="InterPro" id="IPR001764">
    <property type="entry name" value="Glyco_hydro_3_N"/>
</dbReference>
<dbReference type="AlphaFoldDB" id="A0A644Y5R5"/>
<organism evidence="7">
    <name type="scientific">bioreactor metagenome</name>
    <dbReference type="NCBI Taxonomy" id="1076179"/>
    <lineage>
        <taxon>unclassified sequences</taxon>
        <taxon>metagenomes</taxon>
        <taxon>ecological metagenomes</taxon>
    </lineage>
</organism>
<evidence type="ECO:0000256" key="4">
    <source>
        <dbReference type="ARBA" id="ARBA00022801"/>
    </source>
</evidence>
<sequence length="401" mass="42869">MNTLTLNTDDRKVYAFATMDADIEATDDGIVIGYPVTVSYYGQLDDNLPEQTVSLVDVKVGSFKGLSPEEKARHILLTLSLEEEIGQMFIVRCPESGAADIQAQYQFGGYILFGRDFADKTVYGAAADISSYQSASRLPMLIAVDEEGGTVNRVSRYKQYRFAPFASPQELYALGGLSAVSGDAKGNCTLLSVLGINMNFAPVCDVSTDPADYIYARSFGQNADLTSEYVKTVVESMSGTGVGPVLKHFPGYGNNKDTHTGSAIDIRPLEAFTAGDFLPFEAGIKAGAGVVLVCHNMVRCMDDARPASLSPEVHRILRQELGFAGVIITDDLSMAAITDFAGDKSAAVLAVLAGNDLLCCTDYAAQYAAVLEAAQSGDIPRTQIDASVSRILCYKISLGIL</sequence>
<dbReference type="InterPro" id="IPR019800">
    <property type="entry name" value="Glyco_hydro_3_AS"/>
</dbReference>
<dbReference type="PROSITE" id="PS00775">
    <property type="entry name" value="GLYCOSYL_HYDROL_F3"/>
    <property type="match status" value="1"/>
</dbReference>
<evidence type="ECO:0000256" key="1">
    <source>
        <dbReference type="ARBA" id="ARBA00001231"/>
    </source>
</evidence>
<evidence type="ECO:0000256" key="3">
    <source>
        <dbReference type="ARBA" id="ARBA00012663"/>
    </source>
</evidence>
<reference evidence="7" key="1">
    <citation type="submission" date="2019-08" db="EMBL/GenBank/DDBJ databases">
        <authorList>
            <person name="Kucharzyk K."/>
            <person name="Murdoch R.W."/>
            <person name="Higgins S."/>
            <person name="Loffler F."/>
        </authorList>
    </citation>
    <scope>NUCLEOTIDE SEQUENCE</scope>
</reference>
<evidence type="ECO:0000259" key="6">
    <source>
        <dbReference type="Pfam" id="PF00933"/>
    </source>
</evidence>
<dbReference type="PANTHER" id="PTHR30480:SF13">
    <property type="entry name" value="BETA-HEXOSAMINIDASE"/>
    <property type="match status" value="1"/>
</dbReference>
<proteinExistence type="inferred from homology"/>
<dbReference type="Pfam" id="PF00933">
    <property type="entry name" value="Glyco_hydro_3"/>
    <property type="match status" value="1"/>
</dbReference>
<dbReference type="GO" id="GO:0009254">
    <property type="term" value="P:peptidoglycan turnover"/>
    <property type="evidence" value="ECO:0007669"/>
    <property type="project" value="TreeGrafter"/>
</dbReference>
<dbReference type="PANTHER" id="PTHR30480">
    <property type="entry name" value="BETA-HEXOSAMINIDASE-RELATED"/>
    <property type="match status" value="1"/>
</dbReference>
<dbReference type="Gene3D" id="3.20.20.300">
    <property type="entry name" value="Glycoside hydrolase, family 3, N-terminal domain"/>
    <property type="match status" value="1"/>
</dbReference>
<protein>
    <recommendedName>
        <fullName evidence="3">beta-N-acetylhexosaminidase</fullName>
        <ecNumber evidence="3">3.2.1.52</ecNumber>
    </recommendedName>
</protein>
<gene>
    <name evidence="7" type="primary">nagZ_16</name>
    <name evidence="7" type="ORF">SDC9_69759</name>
</gene>
<comment type="similarity">
    <text evidence="2">Belongs to the glycosyl hydrolase 3 family.</text>
</comment>
<comment type="caution">
    <text evidence="7">The sequence shown here is derived from an EMBL/GenBank/DDBJ whole genome shotgun (WGS) entry which is preliminary data.</text>
</comment>
<evidence type="ECO:0000313" key="7">
    <source>
        <dbReference type="EMBL" id="MPM23288.1"/>
    </source>
</evidence>
<evidence type="ECO:0000256" key="2">
    <source>
        <dbReference type="ARBA" id="ARBA00005336"/>
    </source>
</evidence>
<accession>A0A644Y5R5</accession>
<dbReference type="InterPro" id="IPR036962">
    <property type="entry name" value="Glyco_hydro_3_N_sf"/>
</dbReference>
<evidence type="ECO:0000256" key="5">
    <source>
        <dbReference type="ARBA" id="ARBA00023295"/>
    </source>
</evidence>
<name>A0A644Y5R5_9ZZZZ</name>
<dbReference type="SUPFAM" id="SSF51445">
    <property type="entry name" value="(Trans)glycosidases"/>
    <property type="match status" value="1"/>
</dbReference>
<dbReference type="EC" id="3.2.1.52" evidence="3"/>
<comment type="catalytic activity">
    <reaction evidence="1">
        <text>Hydrolysis of terminal non-reducing N-acetyl-D-hexosamine residues in N-acetyl-beta-D-hexosaminides.</text>
        <dbReference type="EC" id="3.2.1.52"/>
    </reaction>
</comment>
<keyword evidence="4 7" id="KW-0378">Hydrolase</keyword>
<dbReference type="InterPro" id="IPR017853">
    <property type="entry name" value="GH"/>
</dbReference>
<dbReference type="GO" id="GO:0004563">
    <property type="term" value="F:beta-N-acetylhexosaminidase activity"/>
    <property type="evidence" value="ECO:0007669"/>
    <property type="project" value="UniProtKB-EC"/>
</dbReference>
<dbReference type="GO" id="GO:0005975">
    <property type="term" value="P:carbohydrate metabolic process"/>
    <property type="evidence" value="ECO:0007669"/>
    <property type="project" value="InterPro"/>
</dbReference>
<keyword evidence="5 7" id="KW-0326">Glycosidase</keyword>
<dbReference type="InterPro" id="IPR050226">
    <property type="entry name" value="NagZ_Beta-hexosaminidase"/>
</dbReference>
<dbReference type="EMBL" id="VSSQ01003996">
    <property type="protein sequence ID" value="MPM23288.1"/>
    <property type="molecule type" value="Genomic_DNA"/>
</dbReference>